<dbReference type="SMART" id="SM00065">
    <property type="entry name" value="GAF"/>
    <property type="match status" value="3"/>
</dbReference>
<dbReference type="InterPro" id="IPR001789">
    <property type="entry name" value="Sig_transdc_resp-reg_receiver"/>
</dbReference>
<dbReference type="PANTHER" id="PTHR44757">
    <property type="entry name" value="DIGUANYLATE CYCLASE DGCP"/>
    <property type="match status" value="1"/>
</dbReference>
<dbReference type="Proteomes" id="UP000601990">
    <property type="component" value="Unassembled WGS sequence"/>
</dbReference>
<dbReference type="InterPro" id="IPR029016">
    <property type="entry name" value="GAF-like_dom_sf"/>
</dbReference>
<evidence type="ECO:0000259" key="7">
    <source>
        <dbReference type="PROSITE" id="PS50887"/>
    </source>
</evidence>
<dbReference type="InterPro" id="IPR052155">
    <property type="entry name" value="Biofilm_reg_signaling"/>
</dbReference>
<dbReference type="Gene3D" id="3.40.50.2300">
    <property type="match status" value="1"/>
</dbReference>
<evidence type="ECO:0000259" key="6">
    <source>
        <dbReference type="PROSITE" id="PS50883"/>
    </source>
</evidence>
<dbReference type="InterPro" id="IPR043128">
    <property type="entry name" value="Rev_trsase/Diguanyl_cyclase"/>
</dbReference>
<dbReference type="InterPro" id="IPR003018">
    <property type="entry name" value="GAF"/>
</dbReference>
<feature type="domain" description="Response regulatory" evidence="5">
    <location>
        <begin position="3"/>
        <end position="120"/>
    </location>
</feature>
<dbReference type="SUPFAM" id="SSF55073">
    <property type="entry name" value="Nucleotide cyclase"/>
    <property type="match status" value="1"/>
</dbReference>
<feature type="coiled-coil region" evidence="4">
    <location>
        <begin position="148"/>
        <end position="175"/>
    </location>
</feature>
<protein>
    <submittedName>
        <fullName evidence="8">EAL domain-containing protein</fullName>
    </submittedName>
</protein>
<gene>
    <name evidence="8" type="ORF">GO608_07690</name>
</gene>
<keyword evidence="9" id="KW-1185">Reference proteome</keyword>
<proteinExistence type="predicted"/>
<dbReference type="Gene3D" id="3.30.450.40">
    <property type="match status" value="3"/>
</dbReference>
<dbReference type="CDD" id="cd01949">
    <property type="entry name" value="GGDEF"/>
    <property type="match status" value="1"/>
</dbReference>
<reference evidence="8" key="1">
    <citation type="submission" date="2019-12" db="EMBL/GenBank/DDBJ databases">
        <title>Comparative genomics gives insights into the taxonomy of the Azoarcus-Aromatoleum group and reveals separate origins of nif in the plant-associated Azoarcus and non-plant-associated Aromatoleum sub-groups.</title>
        <authorList>
            <person name="Lafos M."/>
            <person name="Maluk M."/>
            <person name="Batista M."/>
            <person name="Junghare M."/>
            <person name="Carmona M."/>
            <person name="Faoro H."/>
            <person name="Cruz L.M."/>
            <person name="Battistoni F."/>
            <person name="De Souza E."/>
            <person name="Pedrosa F."/>
            <person name="Chen W.-M."/>
            <person name="Poole P.S."/>
            <person name="Dixon R.A."/>
            <person name="James E.K."/>
        </authorList>
    </citation>
    <scope>NUCLEOTIDE SEQUENCE</scope>
    <source>
        <strain evidence="8">U120</strain>
    </source>
</reference>
<dbReference type="Gene3D" id="3.20.20.450">
    <property type="entry name" value="EAL domain"/>
    <property type="match status" value="1"/>
</dbReference>
<dbReference type="PROSITE" id="PS50883">
    <property type="entry name" value="EAL"/>
    <property type="match status" value="1"/>
</dbReference>
<dbReference type="InterPro" id="IPR001633">
    <property type="entry name" value="EAL_dom"/>
</dbReference>
<feature type="domain" description="EAL" evidence="6">
    <location>
        <begin position="863"/>
        <end position="1117"/>
    </location>
</feature>
<dbReference type="PANTHER" id="PTHR44757:SF2">
    <property type="entry name" value="BIOFILM ARCHITECTURE MAINTENANCE PROTEIN MBAA"/>
    <property type="match status" value="1"/>
</dbReference>
<evidence type="ECO:0000256" key="2">
    <source>
        <dbReference type="ARBA" id="ARBA00022777"/>
    </source>
</evidence>
<dbReference type="InterPro" id="IPR011006">
    <property type="entry name" value="CheY-like_superfamily"/>
</dbReference>
<evidence type="ECO:0000256" key="4">
    <source>
        <dbReference type="SAM" id="Coils"/>
    </source>
</evidence>
<dbReference type="SMART" id="SM00052">
    <property type="entry name" value="EAL"/>
    <property type="match status" value="1"/>
</dbReference>
<evidence type="ECO:0000313" key="8">
    <source>
        <dbReference type="EMBL" id="NMF93207.1"/>
    </source>
</evidence>
<dbReference type="Pfam" id="PF00990">
    <property type="entry name" value="GGDEF"/>
    <property type="match status" value="1"/>
</dbReference>
<dbReference type="PROSITE" id="PS50110">
    <property type="entry name" value="RESPONSE_REGULATORY"/>
    <property type="match status" value="1"/>
</dbReference>
<dbReference type="PROSITE" id="PS50887">
    <property type="entry name" value="GGDEF"/>
    <property type="match status" value="1"/>
</dbReference>
<evidence type="ECO:0000259" key="5">
    <source>
        <dbReference type="PROSITE" id="PS50110"/>
    </source>
</evidence>
<dbReference type="SMART" id="SM00448">
    <property type="entry name" value="REC"/>
    <property type="match status" value="1"/>
</dbReference>
<dbReference type="InterPro" id="IPR000160">
    <property type="entry name" value="GGDEF_dom"/>
</dbReference>
<dbReference type="EMBL" id="WTVH01000011">
    <property type="protein sequence ID" value="NMF93207.1"/>
    <property type="molecule type" value="Genomic_DNA"/>
</dbReference>
<evidence type="ECO:0000256" key="1">
    <source>
        <dbReference type="ARBA" id="ARBA00022679"/>
    </source>
</evidence>
<dbReference type="Pfam" id="PF00563">
    <property type="entry name" value="EAL"/>
    <property type="match status" value="1"/>
</dbReference>
<dbReference type="SUPFAM" id="SSF52172">
    <property type="entry name" value="CheY-like"/>
    <property type="match status" value="1"/>
</dbReference>
<dbReference type="SMART" id="SM00267">
    <property type="entry name" value="GGDEF"/>
    <property type="match status" value="1"/>
</dbReference>
<keyword evidence="1" id="KW-0808">Transferase</keyword>
<keyword evidence="3" id="KW-0597">Phosphoprotein</keyword>
<accession>A0ABX1N2B8</accession>
<feature type="modified residue" description="4-aspartylphosphate" evidence="3">
    <location>
        <position position="52"/>
    </location>
</feature>
<dbReference type="Pfam" id="PF13185">
    <property type="entry name" value="GAF_2"/>
    <property type="match status" value="3"/>
</dbReference>
<evidence type="ECO:0000313" key="9">
    <source>
        <dbReference type="Proteomes" id="UP000601990"/>
    </source>
</evidence>
<comment type="caution">
    <text evidence="8">The sequence shown here is derived from an EMBL/GenBank/DDBJ whole genome shotgun (WGS) entry which is preliminary data.</text>
</comment>
<dbReference type="CDD" id="cd01948">
    <property type="entry name" value="EAL"/>
    <property type="match status" value="1"/>
</dbReference>
<organism evidence="8 9">
    <name type="scientific">Aromatoleum buckelii</name>
    <dbReference type="NCBI Taxonomy" id="200254"/>
    <lineage>
        <taxon>Bacteria</taxon>
        <taxon>Pseudomonadati</taxon>
        <taxon>Pseudomonadota</taxon>
        <taxon>Betaproteobacteria</taxon>
        <taxon>Rhodocyclales</taxon>
        <taxon>Rhodocyclaceae</taxon>
        <taxon>Aromatoleum</taxon>
    </lineage>
</organism>
<sequence length="1124" mass="123050">MATIAVVDDMPDNRELLATILKALNHRVIEAADGAEALRLVREEKPALVICDILMPQVDGYEFVRQLRADAAISETPVIFYTAYYLEDDAQRLANACGVVDILIKPSDPEEIIRVVTKALEQSASAPVATLPEPEFDRRHLQLMTGKLAEKVAELQAASDKLEALIELNLQLASQRDLAQLLDHVCKRARQLIGADYGSLVARCTDSEALAYTVHCGIPPEVVATMGAVQLEEGLLGRVYREQQAERYEFPGERGVETGLPAGYPPLRSIVAAPLTSLTKVYGWLCLGNKQGEGGFTADDEKLLRILAAQVGRIYENGSLYRQVSGHALELEVEIVARERAQRHLSSQYEVARILGEAVSFDEVALKVLQAICAKLDFAAGALWKVDEPGGVLRCLGAWCQPTELCGEWVAKTCRMVLEPDRGAPGNVWSSRRPLWRSRIEPNPGCSWTLEALDAGLHSGGAFPIVVRGEVAGVLEVFSREYQDEDSRLTDTLASLGGQIGQFLERSEQQQRIRRLTRVYAVLSGINSAIVRIHSRDALFDEACRIAVEEGEFGIAWIGELDPATMQVAAVAWAGTDDAVAARELAASTAGETGDPVGEAVRSGVPVFINDIPASGASMAGLSEAQRYGYRSKIALPLFSEGKVAAVLVLYAAEPGFFAGDELQLLGELAGDVSFALEFIAKKDRLAFVAYHDLLTGMPNRAHLLEHLAQALQSVRQHPGERLAVVVWNIHRFRNINETFGRQVGDAVLREVGQRLSAAWPNPLDVARIAVDHFAGIVSDNRQVTEIAHLIEQFAVDVFGRSILVGDNELRVAASAGIAVSTGEDQDADTVLRNAEAALRKAKGSGVNYLFYGPEMNARVAESLMLENRLRQALERDEFVLYYQPKVSGATGLVTGLEALMRWNDPTVGLVQPDKFIPILEETGMILQVGLWAIRRALADAHDWRETGIDPPRIAVNVSAIQLQQKNFVESVRCAVEDANGDARHVDLEITESMVMTEMQENIAKLTEIRLMGGDIAIDDFGTGYSSLGYLAKLPVGALKIDKSFIETMATTPESMTIVATIISLAHSLDLKVIAEGVEEEEQAKFLRLFKCNELQGYLISRPLPPDQVVDFLRSRKRLDHKSH</sequence>
<dbReference type="Pfam" id="PF00072">
    <property type="entry name" value="Response_reg"/>
    <property type="match status" value="1"/>
</dbReference>
<dbReference type="RefSeq" id="WP_169198487.1">
    <property type="nucleotide sequence ID" value="NZ_WTVH02000010.1"/>
</dbReference>
<dbReference type="SUPFAM" id="SSF141868">
    <property type="entry name" value="EAL domain-like"/>
    <property type="match status" value="1"/>
</dbReference>
<dbReference type="Gene3D" id="3.30.70.270">
    <property type="match status" value="1"/>
</dbReference>
<dbReference type="InterPro" id="IPR035919">
    <property type="entry name" value="EAL_sf"/>
</dbReference>
<feature type="domain" description="GGDEF" evidence="7">
    <location>
        <begin position="721"/>
        <end position="855"/>
    </location>
</feature>
<evidence type="ECO:0000256" key="3">
    <source>
        <dbReference type="PROSITE-ProRule" id="PRU00169"/>
    </source>
</evidence>
<dbReference type="NCBIfam" id="TIGR00254">
    <property type="entry name" value="GGDEF"/>
    <property type="match status" value="1"/>
</dbReference>
<keyword evidence="2" id="KW-0418">Kinase</keyword>
<dbReference type="InterPro" id="IPR029787">
    <property type="entry name" value="Nucleotide_cyclase"/>
</dbReference>
<name>A0ABX1N2B8_9RHOO</name>
<dbReference type="SUPFAM" id="SSF55781">
    <property type="entry name" value="GAF domain-like"/>
    <property type="match status" value="3"/>
</dbReference>
<keyword evidence="4" id="KW-0175">Coiled coil</keyword>